<name>A0A9D9I049_9FIRM</name>
<dbReference type="EC" id="3.5.4.4" evidence="3"/>
<comment type="similarity">
    <text evidence="2">Belongs to the metallo-dependent hydrolases superfamily. Adenosine and AMP deaminases family.</text>
</comment>
<keyword evidence="4" id="KW-0479">Metal-binding</keyword>
<sequence>MIELHLHLDGALRPKTVWELAQLQQVNLPSRSIEETKEMMEVPENCKTLSEYLERFDLPLLVLQQEEAIERVAYELVEDLVKLSVEYAEIRFAPQLSTKKGLSQEQVVEAAIRGVQRGMKEYPSIRVGLILCCMRGDDLVYENMETIEVAHKYLGDVVCAVDLAGAESLFATDLFEDVFTKASMYKIPMTIHAGEADGPESIWKALSYGTKRIGHGIAAIQDPKLIEKLIEDQVTLEICVTSNVHTKVVESLEAHPVRKLFDAGVRVTINSDNMTVSDTNIWKEKEIVKQAFHFTEEEWKQMEQYAKEAA</sequence>
<evidence type="ECO:0000256" key="6">
    <source>
        <dbReference type="ARBA" id="ARBA00022833"/>
    </source>
</evidence>
<dbReference type="PANTHER" id="PTHR11409">
    <property type="entry name" value="ADENOSINE DEAMINASE"/>
    <property type="match status" value="1"/>
</dbReference>
<protein>
    <recommendedName>
        <fullName evidence="3">adenosine deaminase</fullName>
        <ecNumber evidence="3">3.5.4.4</ecNumber>
    </recommendedName>
</protein>
<dbReference type="AlphaFoldDB" id="A0A9D9I049"/>
<dbReference type="GO" id="GO:0046872">
    <property type="term" value="F:metal ion binding"/>
    <property type="evidence" value="ECO:0007669"/>
    <property type="project" value="UniProtKB-KW"/>
</dbReference>
<proteinExistence type="inferred from homology"/>
<dbReference type="GO" id="GO:0043103">
    <property type="term" value="P:hypoxanthine salvage"/>
    <property type="evidence" value="ECO:0007669"/>
    <property type="project" value="TreeGrafter"/>
</dbReference>
<dbReference type="InterPro" id="IPR006330">
    <property type="entry name" value="Ado/ade_deaminase"/>
</dbReference>
<evidence type="ECO:0000256" key="1">
    <source>
        <dbReference type="ARBA" id="ARBA00001947"/>
    </source>
</evidence>
<dbReference type="InterPro" id="IPR001365">
    <property type="entry name" value="A_deaminase_dom"/>
</dbReference>
<evidence type="ECO:0000259" key="7">
    <source>
        <dbReference type="Pfam" id="PF00962"/>
    </source>
</evidence>
<accession>A0A9D9I049</accession>
<keyword evidence="5 8" id="KW-0378">Hydrolase</keyword>
<keyword evidence="6" id="KW-0862">Zinc</keyword>
<evidence type="ECO:0000313" key="8">
    <source>
        <dbReference type="EMBL" id="MBO8462789.1"/>
    </source>
</evidence>
<dbReference type="SUPFAM" id="SSF51556">
    <property type="entry name" value="Metallo-dependent hydrolases"/>
    <property type="match status" value="1"/>
</dbReference>
<evidence type="ECO:0000313" key="9">
    <source>
        <dbReference type="Proteomes" id="UP000823618"/>
    </source>
</evidence>
<reference evidence="8" key="2">
    <citation type="journal article" date="2021" name="PeerJ">
        <title>Extensive microbial diversity within the chicken gut microbiome revealed by metagenomics and culture.</title>
        <authorList>
            <person name="Gilroy R."/>
            <person name="Ravi A."/>
            <person name="Getino M."/>
            <person name="Pursley I."/>
            <person name="Horton D.L."/>
            <person name="Alikhan N.F."/>
            <person name="Baker D."/>
            <person name="Gharbi K."/>
            <person name="Hall N."/>
            <person name="Watson M."/>
            <person name="Adriaenssens E.M."/>
            <person name="Foster-Nyarko E."/>
            <person name="Jarju S."/>
            <person name="Secka A."/>
            <person name="Antonio M."/>
            <person name="Oren A."/>
            <person name="Chaudhuri R.R."/>
            <person name="La Ragione R."/>
            <person name="Hildebrand F."/>
            <person name="Pallen M.J."/>
        </authorList>
    </citation>
    <scope>NUCLEOTIDE SEQUENCE</scope>
    <source>
        <strain evidence="8">E3-2379</strain>
    </source>
</reference>
<comment type="caution">
    <text evidence="8">The sequence shown here is derived from an EMBL/GenBank/DDBJ whole genome shotgun (WGS) entry which is preliminary data.</text>
</comment>
<dbReference type="Pfam" id="PF00962">
    <property type="entry name" value="A_deaminase"/>
    <property type="match status" value="1"/>
</dbReference>
<dbReference type="GO" id="GO:0006154">
    <property type="term" value="P:adenosine catabolic process"/>
    <property type="evidence" value="ECO:0007669"/>
    <property type="project" value="TreeGrafter"/>
</dbReference>
<evidence type="ECO:0000256" key="3">
    <source>
        <dbReference type="ARBA" id="ARBA00012784"/>
    </source>
</evidence>
<evidence type="ECO:0000256" key="5">
    <source>
        <dbReference type="ARBA" id="ARBA00022801"/>
    </source>
</evidence>
<dbReference type="NCBIfam" id="TIGR01430">
    <property type="entry name" value="aden_deam"/>
    <property type="match status" value="1"/>
</dbReference>
<dbReference type="GO" id="GO:0046103">
    <property type="term" value="P:inosine biosynthetic process"/>
    <property type="evidence" value="ECO:0007669"/>
    <property type="project" value="TreeGrafter"/>
</dbReference>
<comment type="cofactor">
    <cofactor evidence="1">
        <name>Zn(2+)</name>
        <dbReference type="ChEBI" id="CHEBI:29105"/>
    </cofactor>
</comment>
<dbReference type="EMBL" id="JADIML010000076">
    <property type="protein sequence ID" value="MBO8462789.1"/>
    <property type="molecule type" value="Genomic_DNA"/>
</dbReference>
<dbReference type="Proteomes" id="UP000823618">
    <property type="component" value="Unassembled WGS sequence"/>
</dbReference>
<feature type="non-terminal residue" evidence="8">
    <location>
        <position position="310"/>
    </location>
</feature>
<dbReference type="GO" id="GO:0004000">
    <property type="term" value="F:adenosine deaminase activity"/>
    <property type="evidence" value="ECO:0007669"/>
    <property type="project" value="TreeGrafter"/>
</dbReference>
<dbReference type="InterPro" id="IPR032466">
    <property type="entry name" value="Metal_Hydrolase"/>
</dbReference>
<gene>
    <name evidence="8" type="primary">add</name>
    <name evidence="8" type="ORF">IAC13_02525</name>
</gene>
<evidence type="ECO:0000256" key="4">
    <source>
        <dbReference type="ARBA" id="ARBA00022723"/>
    </source>
</evidence>
<organism evidence="8 9">
    <name type="scientific">Candidatus Scybalomonas excrementavium</name>
    <dbReference type="NCBI Taxonomy" id="2840943"/>
    <lineage>
        <taxon>Bacteria</taxon>
        <taxon>Bacillati</taxon>
        <taxon>Bacillota</taxon>
        <taxon>Clostridia</taxon>
        <taxon>Lachnospirales</taxon>
        <taxon>Lachnospiraceae</taxon>
        <taxon>Lachnospiraceae incertae sedis</taxon>
        <taxon>Candidatus Scybalomonas</taxon>
    </lineage>
</organism>
<dbReference type="Gene3D" id="3.20.20.140">
    <property type="entry name" value="Metal-dependent hydrolases"/>
    <property type="match status" value="1"/>
</dbReference>
<reference evidence="8" key="1">
    <citation type="submission" date="2020-10" db="EMBL/GenBank/DDBJ databases">
        <authorList>
            <person name="Gilroy R."/>
        </authorList>
    </citation>
    <scope>NUCLEOTIDE SEQUENCE</scope>
    <source>
        <strain evidence="8">E3-2379</strain>
    </source>
</reference>
<dbReference type="GO" id="GO:0005829">
    <property type="term" value="C:cytosol"/>
    <property type="evidence" value="ECO:0007669"/>
    <property type="project" value="TreeGrafter"/>
</dbReference>
<dbReference type="PANTHER" id="PTHR11409:SF43">
    <property type="entry name" value="ADENOSINE DEAMINASE"/>
    <property type="match status" value="1"/>
</dbReference>
<evidence type="ECO:0000256" key="2">
    <source>
        <dbReference type="ARBA" id="ARBA00006676"/>
    </source>
</evidence>
<feature type="domain" description="Adenosine deaminase" evidence="7">
    <location>
        <begin position="2"/>
        <end position="308"/>
    </location>
</feature>